<evidence type="ECO:0000313" key="2">
    <source>
        <dbReference type="Proteomes" id="UP001159363"/>
    </source>
</evidence>
<reference evidence="1 2" key="1">
    <citation type="submission" date="2023-02" db="EMBL/GenBank/DDBJ databases">
        <title>LHISI_Scaffold_Assembly.</title>
        <authorList>
            <person name="Stuart O.P."/>
            <person name="Cleave R."/>
            <person name="Magrath M.J.L."/>
            <person name="Mikheyev A.S."/>
        </authorList>
    </citation>
    <scope>NUCLEOTIDE SEQUENCE [LARGE SCALE GENOMIC DNA]</scope>
    <source>
        <strain evidence="1">Daus_M_001</strain>
        <tissue evidence="1">Leg muscle</tissue>
    </source>
</reference>
<keyword evidence="2" id="KW-1185">Reference proteome</keyword>
<evidence type="ECO:0000313" key="1">
    <source>
        <dbReference type="EMBL" id="KAJ8893301.1"/>
    </source>
</evidence>
<evidence type="ECO:0008006" key="3">
    <source>
        <dbReference type="Google" id="ProtNLM"/>
    </source>
</evidence>
<accession>A0ABQ9IAF6</accession>
<comment type="caution">
    <text evidence="1">The sequence shown here is derived from an EMBL/GenBank/DDBJ whole genome shotgun (WGS) entry which is preliminary data.</text>
</comment>
<dbReference type="EMBL" id="JARBHB010000002">
    <property type="protein sequence ID" value="KAJ8893301.1"/>
    <property type="molecule type" value="Genomic_DNA"/>
</dbReference>
<organism evidence="1 2">
    <name type="scientific">Dryococelus australis</name>
    <dbReference type="NCBI Taxonomy" id="614101"/>
    <lineage>
        <taxon>Eukaryota</taxon>
        <taxon>Metazoa</taxon>
        <taxon>Ecdysozoa</taxon>
        <taxon>Arthropoda</taxon>
        <taxon>Hexapoda</taxon>
        <taxon>Insecta</taxon>
        <taxon>Pterygota</taxon>
        <taxon>Neoptera</taxon>
        <taxon>Polyneoptera</taxon>
        <taxon>Phasmatodea</taxon>
        <taxon>Verophasmatodea</taxon>
        <taxon>Anareolatae</taxon>
        <taxon>Phasmatidae</taxon>
        <taxon>Eurycanthinae</taxon>
        <taxon>Dryococelus</taxon>
    </lineage>
</organism>
<dbReference type="Proteomes" id="UP001159363">
    <property type="component" value="Chromosome 2"/>
</dbReference>
<sequence length="101" mass="11901">MVRNRKRITDRPIAAFTEDDMIAAVVLVCARRSLRDAAKEKNVNYGTYYRKRTLRHVQMRPKYDCHRVFSDEEEGHLVMYLLECAKMCYGLDTIETCCLAY</sequence>
<proteinExistence type="predicted"/>
<gene>
    <name evidence="1" type="ORF">PR048_005892</name>
</gene>
<protein>
    <recommendedName>
        <fullName evidence="3">Transposase</fullName>
    </recommendedName>
</protein>
<name>A0ABQ9IAF6_9NEOP</name>